<evidence type="ECO:0000259" key="3">
    <source>
        <dbReference type="PROSITE" id="PS51898"/>
    </source>
</evidence>
<reference evidence="4 5" key="1">
    <citation type="submission" date="2019-05" db="EMBL/GenBank/DDBJ databases">
        <title>Nesterenkonia sp. GY074 isolated from the Southern Atlantic Ocean.</title>
        <authorList>
            <person name="Zhang G."/>
        </authorList>
    </citation>
    <scope>NUCLEOTIDE SEQUENCE [LARGE SCALE GENOMIC DNA]</scope>
    <source>
        <strain evidence="4 5">GY074</strain>
    </source>
</reference>
<dbReference type="GO" id="GO:0003677">
    <property type="term" value="F:DNA binding"/>
    <property type="evidence" value="ECO:0007669"/>
    <property type="project" value="InterPro"/>
</dbReference>
<dbReference type="GO" id="GO:0015074">
    <property type="term" value="P:DNA integration"/>
    <property type="evidence" value="ECO:0007669"/>
    <property type="project" value="InterPro"/>
</dbReference>
<gene>
    <name evidence="4" type="ORF">FEF26_15260</name>
</gene>
<evidence type="ECO:0000256" key="1">
    <source>
        <dbReference type="ARBA" id="ARBA00023172"/>
    </source>
</evidence>
<dbReference type="InterPro" id="IPR011010">
    <property type="entry name" value="DNA_brk_join_enz"/>
</dbReference>
<sequence length="651" mass="72158">MQHAHASAPRLVDTSPELGGEDLLDDYLDRLAATGRGNVVYERAARNFFGTWPDPQAWAAQPLAARLAADKHARPVITFLMVHHGLRPGYDYLLERKLSSIWREIQGSRLQAEIERFLSAAQRLGFSLRVRLATGSQVPVRLLIQTGRPIAELVQDDLDAFAAACHERGRRTGTSHRHYLSAISNTQTVLFHLGIVDQLPRSGGPTPLEERLAEVAAPIRAEMIAYLQRKKATCQAKTVSALATRLKHFGTFLATSDPELSSVADLDRRRHIEPWLSSLLDTVSDKDGQPISIGDRNRRVVAVTTFLTDIAEWGWDVAPSRKVIFRDDIPKLPQVLPRYLPVDADRRLQEALTLHPANELAALALRLQRACGLRIGELLDLELDCVHQIQDNGAWLKVPLGKMATERMVPLDSETLELIDRITQIRSHGRPMPHPRYRRPAQFLFTYLGRRLSQQGVRAELDHAANIAGLEHVTSHQLRHTYATALVNAGVSLQALMALLGHVSAEMSLRYGQLFDATVRTEYERALDLAKQQTAPQPPAPTGPGGRTQLPLADITGGQDWQDTPLLKSRMAGGFCLRTPAQGACAYANICEHCPSYRAEPSSLPILAAQRVDAQALARDAEDRGWIDEADRHHKLINRLDALIADTEAAA</sequence>
<dbReference type="Gene3D" id="1.10.443.10">
    <property type="entry name" value="Intergrase catalytic core"/>
    <property type="match status" value="1"/>
</dbReference>
<dbReference type="RefSeq" id="WP_138254387.1">
    <property type="nucleotide sequence ID" value="NZ_VAVZ01000083.1"/>
</dbReference>
<keyword evidence="1" id="KW-0233">DNA recombination</keyword>
<comment type="caution">
    <text evidence="4">The sequence shown here is derived from an EMBL/GenBank/DDBJ whole genome shotgun (WGS) entry which is preliminary data.</text>
</comment>
<accession>A0A5R9B5E9</accession>
<dbReference type="PANTHER" id="PTHR30349:SF81">
    <property type="entry name" value="TYROSINE RECOMBINASE XERC"/>
    <property type="match status" value="1"/>
</dbReference>
<name>A0A5R9B5E9_9MICC</name>
<dbReference type="CDD" id="cd00397">
    <property type="entry name" value="DNA_BRE_C"/>
    <property type="match status" value="1"/>
</dbReference>
<dbReference type="InterPro" id="IPR050090">
    <property type="entry name" value="Tyrosine_recombinase_XerCD"/>
</dbReference>
<dbReference type="InterPro" id="IPR013762">
    <property type="entry name" value="Integrase-like_cat_sf"/>
</dbReference>
<dbReference type="EMBL" id="VAVZ01000083">
    <property type="protein sequence ID" value="TLP90585.1"/>
    <property type="molecule type" value="Genomic_DNA"/>
</dbReference>
<proteinExistence type="predicted"/>
<dbReference type="AlphaFoldDB" id="A0A5R9B5E9"/>
<protein>
    <submittedName>
        <fullName evidence="4">Site-specific integrase</fullName>
    </submittedName>
</protein>
<dbReference type="Proteomes" id="UP000310458">
    <property type="component" value="Unassembled WGS sequence"/>
</dbReference>
<dbReference type="Pfam" id="PF00589">
    <property type="entry name" value="Phage_integrase"/>
    <property type="match status" value="1"/>
</dbReference>
<feature type="domain" description="Tyr recombinase" evidence="3">
    <location>
        <begin position="335"/>
        <end position="524"/>
    </location>
</feature>
<dbReference type="PANTHER" id="PTHR30349">
    <property type="entry name" value="PHAGE INTEGRASE-RELATED"/>
    <property type="match status" value="1"/>
</dbReference>
<evidence type="ECO:0000313" key="5">
    <source>
        <dbReference type="Proteomes" id="UP000310458"/>
    </source>
</evidence>
<evidence type="ECO:0000313" key="4">
    <source>
        <dbReference type="EMBL" id="TLP90585.1"/>
    </source>
</evidence>
<dbReference type="GO" id="GO:0006310">
    <property type="term" value="P:DNA recombination"/>
    <property type="evidence" value="ECO:0007669"/>
    <property type="project" value="UniProtKB-KW"/>
</dbReference>
<dbReference type="PROSITE" id="PS51898">
    <property type="entry name" value="TYR_RECOMBINASE"/>
    <property type="match status" value="1"/>
</dbReference>
<dbReference type="InterPro" id="IPR002104">
    <property type="entry name" value="Integrase_catalytic"/>
</dbReference>
<dbReference type="SUPFAM" id="SSF56349">
    <property type="entry name" value="DNA breaking-rejoining enzymes"/>
    <property type="match status" value="1"/>
</dbReference>
<evidence type="ECO:0000256" key="2">
    <source>
        <dbReference type="SAM" id="MobiDB-lite"/>
    </source>
</evidence>
<feature type="region of interest" description="Disordered" evidence="2">
    <location>
        <begin position="529"/>
        <end position="549"/>
    </location>
</feature>
<keyword evidence="5" id="KW-1185">Reference proteome</keyword>
<organism evidence="4 5">
    <name type="scientific">Nesterenkonia salmonea</name>
    <dbReference type="NCBI Taxonomy" id="1804987"/>
    <lineage>
        <taxon>Bacteria</taxon>
        <taxon>Bacillati</taxon>
        <taxon>Actinomycetota</taxon>
        <taxon>Actinomycetes</taxon>
        <taxon>Micrococcales</taxon>
        <taxon>Micrococcaceae</taxon>
        <taxon>Nesterenkonia</taxon>
    </lineage>
</organism>
<dbReference type="OrthoDB" id="8421690at2"/>